<dbReference type="InterPro" id="IPR001986">
    <property type="entry name" value="Enolpyruvate_Tfrase_dom"/>
</dbReference>
<dbReference type="Gene3D" id="3.65.10.10">
    <property type="entry name" value="Enolpyruvate transferase domain"/>
    <property type="match status" value="2"/>
</dbReference>
<proteinExistence type="inferred from homology"/>
<evidence type="ECO:0000256" key="3">
    <source>
        <dbReference type="ARBA" id="ARBA00022490"/>
    </source>
</evidence>
<dbReference type="GO" id="GO:0009423">
    <property type="term" value="P:chorismate biosynthetic process"/>
    <property type="evidence" value="ECO:0007669"/>
    <property type="project" value="UniProtKB-UniRule"/>
</dbReference>
<feature type="binding site" evidence="8">
    <location>
        <position position="44"/>
    </location>
    <ligand>
        <name>phosphoenolpyruvate</name>
        <dbReference type="ChEBI" id="CHEBI:58702"/>
    </ligand>
</feature>
<evidence type="ECO:0000259" key="10">
    <source>
        <dbReference type="Pfam" id="PF00275"/>
    </source>
</evidence>
<dbReference type="AlphaFoldDB" id="A0A212T7R3"/>
<dbReference type="CDD" id="cd01556">
    <property type="entry name" value="EPSP_synthase"/>
    <property type="match status" value="1"/>
</dbReference>
<dbReference type="Proteomes" id="UP000198122">
    <property type="component" value="Unassembled WGS sequence"/>
</dbReference>
<dbReference type="GO" id="GO:0009073">
    <property type="term" value="P:aromatic amino acid family biosynthetic process"/>
    <property type="evidence" value="ECO:0007669"/>
    <property type="project" value="UniProtKB-KW"/>
</dbReference>
<evidence type="ECO:0000256" key="5">
    <source>
        <dbReference type="ARBA" id="ARBA00022679"/>
    </source>
</evidence>
<dbReference type="InterPro" id="IPR013792">
    <property type="entry name" value="RNA3'P_cycl/enolpyr_Trfase_a/b"/>
</dbReference>
<sequence length="458" mass="47419">MTDHTPGRGLHSGADPRPAASPHTWAAPTPTSPVEATVTVPGSKSWTNRWLPLAALATGTSHLHAPLDARDTRAMAAALRALGHTVTTPADGPWSVTPSPDWRSPAGPIDCDQAGTVLRFLAPLASLADGPVTFTGETHLGFRPLTGLLDALRSLGVRAQSAPGADGVLPLTLTGRLAPPDPADPRVELDARASSQFVSALLLAGTTLPDGLTITATGEVPSLPHVEMTRAALAHTGVRTEQRGEGSWWVEGKRPDPVDVTVEPDLSSAAVFLAAAAVTGGRVTVTGWPERTTQGGDHVRGLLERMGARCVLDADGLTVTGPAAHHVGGSGLHGIEADLGACGELTPVLTALCALADGPSTLTGIGHLRGHETDRLAALATEINTLGGEVRELPDGLEITPRPLHAGRFSTYHDHRMAMAGAVLGLAVPGLLVEDVETTDKTLPGFTGRWERLLGRTT</sequence>
<dbReference type="NCBIfam" id="TIGR01356">
    <property type="entry name" value="aroA"/>
    <property type="match status" value="1"/>
</dbReference>
<evidence type="ECO:0000256" key="2">
    <source>
        <dbReference type="ARBA" id="ARBA00009948"/>
    </source>
</evidence>
<feature type="binding site" evidence="8">
    <location>
        <position position="441"/>
    </location>
    <ligand>
        <name>phosphoenolpyruvate</name>
        <dbReference type="ChEBI" id="CHEBI:58702"/>
    </ligand>
</feature>
<comment type="subcellular location">
    <subcellularLocation>
        <location evidence="8">Cytoplasm</location>
    </subcellularLocation>
</comment>
<feature type="binding site" evidence="8">
    <location>
        <position position="416"/>
    </location>
    <ligand>
        <name>phosphoenolpyruvate</name>
        <dbReference type="ChEBI" id="CHEBI:58702"/>
    </ligand>
</feature>
<comment type="function">
    <text evidence="8">Catalyzes the transfer of the enolpyruvyl moiety of phosphoenolpyruvate (PEP) to the 5-hydroxyl of shikimate-3-phosphate (S3P) to produce enolpyruvyl shikimate-3-phosphate and inorganic phosphate.</text>
</comment>
<dbReference type="GO" id="GO:0005737">
    <property type="term" value="C:cytoplasm"/>
    <property type="evidence" value="ECO:0007669"/>
    <property type="project" value="UniProtKB-SubCell"/>
</dbReference>
<dbReference type="InterPro" id="IPR036968">
    <property type="entry name" value="Enolpyruvate_Tfrase_sf"/>
</dbReference>
<feature type="binding site" evidence="8">
    <location>
        <position position="49"/>
    </location>
    <ligand>
        <name>3-phosphoshikimate</name>
        <dbReference type="ChEBI" id="CHEBI:145989"/>
    </ligand>
</feature>
<evidence type="ECO:0000256" key="7">
    <source>
        <dbReference type="ARBA" id="ARBA00044633"/>
    </source>
</evidence>
<keyword evidence="3 8" id="KW-0963">Cytoplasm</keyword>
<feature type="binding site" evidence="8">
    <location>
        <position position="196"/>
    </location>
    <ligand>
        <name>phosphoenolpyruvate</name>
        <dbReference type="ChEBI" id="CHEBI:58702"/>
    </ligand>
</feature>
<dbReference type="PANTHER" id="PTHR21090:SF5">
    <property type="entry name" value="PENTAFUNCTIONAL AROM POLYPEPTIDE"/>
    <property type="match status" value="1"/>
</dbReference>
<accession>A0A212T7R3</accession>
<evidence type="ECO:0000313" key="12">
    <source>
        <dbReference type="Proteomes" id="UP000198122"/>
    </source>
</evidence>
<comment type="catalytic activity">
    <reaction evidence="7">
        <text>3-phosphoshikimate + phosphoenolpyruvate = 5-O-(1-carboxyvinyl)-3-phosphoshikimate + phosphate</text>
        <dbReference type="Rhea" id="RHEA:21256"/>
        <dbReference type="ChEBI" id="CHEBI:43474"/>
        <dbReference type="ChEBI" id="CHEBI:57701"/>
        <dbReference type="ChEBI" id="CHEBI:58702"/>
        <dbReference type="ChEBI" id="CHEBI:145989"/>
        <dbReference type="EC" id="2.5.1.19"/>
    </reaction>
    <physiologicalReaction direction="left-to-right" evidence="7">
        <dbReference type="Rhea" id="RHEA:21257"/>
    </physiologicalReaction>
</comment>
<keyword evidence="6 8" id="KW-0057">Aromatic amino acid biosynthesis</keyword>
<feature type="binding site" evidence="8">
    <location>
        <position position="45"/>
    </location>
    <ligand>
        <name>3-phosphoshikimate</name>
        <dbReference type="ChEBI" id="CHEBI:145989"/>
    </ligand>
</feature>
<feature type="active site" description="Proton acceptor" evidence="8">
    <location>
        <position position="344"/>
    </location>
</feature>
<evidence type="ECO:0000256" key="8">
    <source>
        <dbReference type="HAMAP-Rule" id="MF_00210"/>
    </source>
</evidence>
<feature type="binding site" evidence="8">
    <location>
        <position position="194"/>
    </location>
    <ligand>
        <name>3-phosphoshikimate</name>
        <dbReference type="ChEBI" id="CHEBI:145989"/>
    </ligand>
</feature>
<dbReference type="InterPro" id="IPR006264">
    <property type="entry name" value="EPSP_synthase"/>
</dbReference>
<feature type="binding site" evidence="8">
    <location>
        <position position="143"/>
    </location>
    <ligand>
        <name>phosphoenolpyruvate</name>
        <dbReference type="ChEBI" id="CHEBI:58702"/>
    </ligand>
</feature>
<evidence type="ECO:0000256" key="1">
    <source>
        <dbReference type="ARBA" id="ARBA00004811"/>
    </source>
</evidence>
<dbReference type="SUPFAM" id="SSF55205">
    <property type="entry name" value="EPT/RTPC-like"/>
    <property type="match status" value="1"/>
</dbReference>
<dbReference type="UniPathway" id="UPA00053">
    <property type="reaction ID" value="UER00089"/>
</dbReference>
<feature type="binding site" evidence="8">
    <location>
        <position position="371"/>
    </location>
    <ligand>
        <name>3-phosphoshikimate</name>
        <dbReference type="ChEBI" id="CHEBI:145989"/>
    </ligand>
</feature>
<dbReference type="RefSeq" id="WP_407656018.1">
    <property type="nucleotide sequence ID" value="NZ_FYEZ01000001.1"/>
</dbReference>
<keyword evidence="5 8" id="KW-0808">Transferase</keyword>
<feature type="binding site" evidence="8">
    <location>
        <position position="115"/>
    </location>
    <ligand>
        <name>phosphoenolpyruvate</name>
        <dbReference type="ChEBI" id="CHEBI:58702"/>
    </ligand>
</feature>
<comment type="subunit">
    <text evidence="8">Monomer.</text>
</comment>
<feature type="binding site" evidence="8">
    <location>
        <position position="44"/>
    </location>
    <ligand>
        <name>3-phosphoshikimate</name>
        <dbReference type="ChEBI" id="CHEBI:145989"/>
    </ligand>
</feature>
<comment type="pathway">
    <text evidence="1 8">Metabolic intermediate biosynthesis; chorismate biosynthesis; chorismate from D-erythrose 4-phosphate and phosphoenolpyruvate: step 6/7.</text>
</comment>
<dbReference type="Pfam" id="PF00275">
    <property type="entry name" value="EPSP_synthase"/>
    <property type="match status" value="1"/>
</dbReference>
<feature type="domain" description="Enolpyruvate transferase" evidence="10">
    <location>
        <begin position="29"/>
        <end position="448"/>
    </location>
</feature>
<dbReference type="PROSITE" id="PS00885">
    <property type="entry name" value="EPSP_SYNTHASE_2"/>
    <property type="match status" value="1"/>
</dbReference>
<dbReference type="HAMAP" id="MF_00210">
    <property type="entry name" value="EPSP_synth"/>
    <property type="match status" value="1"/>
</dbReference>
<dbReference type="EC" id="2.5.1.19" evidence="8"/>
<protein>
    <recommendedName>
        <fullName evidence="8">3-phosphoshikimate 1-carboxyvinyltransferase</fullName>
        <ecNumber evidence="8">2.5.1.19</ecNumber>
    </recommendedName>
    <alternativeName>
        <fullName evidence="8">5-enolpyruvylshikimate-3-phosphate synthase</fullName>
        <shortName evidence="8">EPSP synthase</shortName>
        <shortName evidence="8">EPSPS</shortName>
    </alternativeName>
</protein>
<dbReference type="InterPro" id="IPR023193">
    <property type="entry name" value="EPSP_synthase_CS"/>
</dbReference>
<keyword evidence="12" id="KW-1185">Reference proteome</keyword>
<feature type="binding site" evidence="8">
    <location>
        <position position="344"/>
    </location>
    <ligand>
        <name>3-phosphoshikimate</name>
        <dbReference type="ChEBI" id="CHEBI:145989"/>
    </ligand>
</feature>
<feature type="binding site" evidence="8">
    <location>
        <position position="196"/>
    </location>
    <ligand>
        <name>3-phosphoshikimate</name>
        <dbReference type="ChEBI" id="CHEBI:145989"/>
    </ligand>
</feature>
<dbReference type="PANTHER" id="PTHR21090">
    <property type="entry name" value="AROM/DEHYDROQUINATE SYNTHASE"/>
    <property type="match status" value="1"/>
</dbReference>
<name>A0A212T7R3_9MICO</name>
<evidence type="ECO:0000256" key="6">
    <source>
        <dbReference type="ARBA" id="ARBA00023141"/>
    </source>
</evidence>
<dbReference type="GO" id="GO:0003866">
    <property type="term" value="F:3-phosphoshikimate 1-carboxyvinyltransferase activity"/>
    <property type="evidence" value="ECO:0007669"/>
    <property type="project" value="UniProtKB-UniRule"/>
</dbReference>
<dbReference type="PIRSF" id="PIRSF000505">
    <property type="entry name" value="EPSPS"/>
    <property type="match status" value="1"/>
</dbReference>
<comment type="caution">
    <text evidence="8">Lacks conserved residue(s) required for the propagation of feature annotation.</text>
</comment>
<comment type="similarity">
    <text evidence="2 8">Belongs to the EPSP synthase family.</text>
</comment>
<gene>
    <name evidence="8" type="primary">aroA</name>
    <name evidence="11" type="ORF">SAMN05445756_0574</name>
</gene>
<feature type="region of interest" description="Disordered" evidence="9">
    <location>
        <begin position="1"/>
        <end position="39"/>
    </location>
</feature>
<feature type="binding site" evidence="8">
    <location>
        <position position="195"/>
    </location>
    <ligand>
        <name>3-phosphoshikimate</name>
        <dbReference type="ChEBI" id="CHEBI:145989"/>
    </ligand>
</feature>
<evidence type="ECO:0000313" key="11">
    <source>
        <dbReference type="EMBL" id="SNC61881.1"/>
    </source>
</evidence>
<dbReference type="GO" id="GO:0008652">
    <property type="term" value="P:amino acid biosynthetic process"/>
    <property type="evidence" value="ECO:0007669"/>
    <property type="project" value="UniProtKB-KW"/>
</dbReference>
<evidence type="ECO:0000256" key="4">
    <source>
        <dbReference type="ARBA" id="ARBA00022605"/>
    </source>
</evidence>
<organism evidence="11 12">
    <name type="scientific">Kytococcus aerolatus</name>
    <dbReference type="NCBI Taxonomy" id="592308"/>
    <lineage>
        <taxon>Bacteria</taxon>
        <taxon>Bacillati</taxon>
        <taxon>Actinomycetota</taxon>
        <taxon>Actinomycetes</taxon>
        <taxon>Micrococcales</taxon>
        <taxon>Kytococcaceae</taxon>
        <taxon>Kytococcus</taxon>
    </lineage>
</organism>
<reference evidence="11 12" key="1">
    <citation type="submission" date="2017-06" db="EMBL/GenBank/DDBJ databases">
        <authorList>
            <person name="Kim H.J."/>
            <person name="Triplett B.A."/>
        </authorList>
    </citation>
    <scope>NUCLEOTIDE SEQUENCE [LARGE SCALE GENOMIC DNA]</scope>
    <source>
        <strain evidence="11 12">DSM 22179</strain>
    </source>
</reference>
<dbReference type="EMBL" id="FYEZ01000001">
    <property type="protein sequence ID" value="SNC61881.1"/>
    <property type="molecule type" value="Genomic_DNA"/>
</dbReference>
<feature type="binding site" evidence="8">
    <location>
        <position position="222"/>
    </location>
    <ligand>
        <name>3-phosphoshikimate</name>
        <dbReference type="ChEBI" id="CHEBI:145989"/>
    </ligand>
</feature>
<keyword evidence="4 8" id="KW-0028">Amino-acid biosynthesis</keyword>
<evidence type="ECO:0000256" key="9">
    <source>
        <dbReference type="SAM" id="MobiDB-lite"/>
    </source>
</evidence>
<dbReference type="FunFam" id="3.65.10.10:FF:000010">
    <property type="entry name" value="3-phosphoshikimate 1-carboxyvinyltransferase"/>
    <property type="match status" value="1"/>
</dbReference>
<feature type="binding site" evidence="8">
    <location>
        <position position="375"/>
    </location>
    <ligand>
        <name>phosphoenolpyruvate</name>
        <dbReference type="ChEBI" id="CHEBI:58702"/>
    </ligand>
</feature>